<name>A0A9X3I0E0_9FLAO</name>
<organism evidence="8 9">
    <name type="scientific">Salinimicrobium profundisediminis</name>
    <dbReference type="NCBI Taxonomy" id="2994553"/>
    <lineage>
        <taxon>Bacteria</taxon>
        <taxon>Pseudomonadati</taxon>
        <taxon>Bacteroidota</taxon>
        <taxon>Flavobacteriia</taxon>
        <taxon>Flavobacteriales</taxon>
        <taxon>Flavobacteriaceae</taxon>
        <taxon>Salinimicrobium</taxon>
    </lineage>
</organism>
<evidence type="ECO:0000256" key="4">
    <source>
        <dbReference type="ARBA" id="ARBA00022989"/>
    </source>
</evidence>
<feature type="transmembrane region" description="Helical" evidence="6">
    <location>
        <begin position="255"/>
        <end position="275"/>
    </location>
</feature>
<feature type="transmembrane region" description="Helical" evidence="6">
    <location>
        <begin position="322"/>
        <end position="345"/>
    </location>
</feature>
<feature type="transmembrane region" description="Helical" evidence="6">
    <location>
        <begin position="357"/>
        <end position="381"/>
    </location>
</feature>
<dbReference type="InterPro" id="IPR004869">
    <property type="entry name" value="MMPL_dom"/>
</dbReference>
<accession>A0A9X3I0E0</accession>
<dbReference type="EMBL" id="JAPJDA010000002">
    <property type="protein sequence ID" value="MCX2836827.1"/>
    <property type="molecule type" value="Genomic_DNA"/>
</dbReference>
<dbReference type="GO" id="GO:0022857">
    <property type="term" value="F:transmembrane transporter activity"/>
    <property type="evidence" value="ECO:0007669"/>
    <property type="project" value="InterPro"/>
</dbReference>
<keyword evidence="9" id="KW-1185">Reference proteome</keyword>
<dbReference type="SUPFAM" id="SSF82866">
    <property type="entry name" value="Multidrug efflux transporter AcrB transmembrane domain"/>
    <property type="match status" value="2"/>
</dbReference>
<feature type="transmembrane region" description="Helical" evidence="6">
    <location>
        <begin position="618"/>
        <end position="637"/>
    </location>
</feature>
<evidence type="ECO:0000313" key="9">
    <source>
        <dbReference type="Proteomes" id="UP001148482"/>
    </source>
</evidence>
<proteinExistence type="predicted"/>
<evidence type="ECO:0000256" key="3">
    <source>
        <dbReference type="ARBA" id="ARBA00022692"/>
    </source>
</evidence>
<dbReference type="Gene3D" id="1.20.1640.10">
    <property type="entry name" value="Multidrug efflux transporter AcrB transmembrane domain"/>
    <property type="match status" value="2"/>
</dbReference>
<dbReference type="AlphaFoldDB" id="A0A9X3I0E0"/>
<dbReference type="PRINTS" id="PR00702">
    <property type="entry name" value="ACRIFLAVINRP"/>
</dbReference>
<protein>
    <submittedName>
        <fullName evidence="8">Efflux RND transporter permease subunit</fullName>
    </submittedName>
</protein>
<dbReference type="InterPro" id="IPR050545">
    <property type="entry name" value="Mycobact_MmpL"/>
</dbReference>
<evidence type="ECO:0000256" key="5">
    <source>
        <dbReference type="ARBA" id="ARBA00023136"/>
    </source>
</evidence>
<keyword evidence="5 6" id="KW-0472">Membrane</keyword>
<feature type="transmembrane region" description="Helical" evidence="6">
    <location>
        <begin position="413"/>
        <end position="433"/>
    </location>
</feature>
<dbReference type="Proteomes" id="UP001148482">
    <property type="component" value="Unassembled WGS sequence"/>
</dbReference>
<feature type="transmembrane region" description="Helical" evidence="6">
    <location>
        <begin position="229"/>
        <end position="248"/>
    </location>
</feature>
<feature type="transmembrane region" description="Helical" evidence="6">
    <location>
        <begin position="644"/>
        <end position="666"/>
    </location>
</feature>
<evidence type="ECO:0000259" key="7">
    <source>
        <dbReference type="PROSITE" id="PS50156"/>
    </source>
</evidence>
<evidence type="ECO:0000256" key="2">
    <source>
        <dbReference type="ARBA" id="ARBA00022475"/>
    </source>
</evidence>
<sequence>MSKILGFEFWNTVARTILRNRILILVLITACTVFLALQWKNMRFSYTEANLLPDDDPINLQYQEFLNKFGEEGNVIVMAVNDTALFTPRNFTAWNELADSLINFQEVEFTVALGNLKKLEKFEDPGRFEMVPFIKEANPNDQQVKEYREKLFQDLPFYEGLVYSRHSNTVQTAVYLDQEIVNTGQRKTFVVEELIPLVEKFKEEYGLNVYVSGMPYIRTLNSQNIIDEIGLFIGAALLVTSLIFFFFFRSVRATVISMITVVIGVMWAFGVLGLLHYEITVLTAIIPPLIIVIGIPNCIFFINKYQQEIQKHGNQAKSLQRVITKVGNATLMTNLTTASGFATFILTESTLLKEFGIVASINIIAIFILSLLIIPIIYSYMNVPREKHLKHLNKRWIGGFVNWMERMVKHHRIAIFIISLILLVSSIIGIYTIKVSGSLLEDMPQEAAFFKDIKFFEEEFDGVMPLEIVIDTKREQGVMKLPTLKKMEELQELIAEEDELSPPLSIVNLVKYAKQAYYNGNPKYYQLPTSQERTFILPYAKGLDASGDNLLTSFVDSTGRYARMTSFMKDIGTQEMEEIEEDLWPKIREIFPEDRFSIEMTGKALIFQKGTNYLVKNLVISLSLAIFLIAVIMAWMFRSFKMILVSLIPNLLPLLVTAGMMGFLGVPIKPSTILVFSIAFGISVDDTIHFLAKYRQELKANNWKVKRSVYAALRETGVSMFYTSIVLFFGFSVFMISSFGGTVALGGLVSATLLFAMLSNLLLLPALLLSLQKEIANKDVLREPTINIIPQEEDSEEISEEEDPKM</sequence>
<evidence type="ECO:0000256" key="1">
    <source>
        <dbReference type="ARBA" id="ARBA00004651"/>
    </source>
</evidence>
<dbReference type="PANTHER" id="PTHR33406:SF12">
    <property type="entry name" value="BLR2997 PROTEIN"/>
    <property type="match status" value="1"/>
</dbReference>
<keyword evidence="4 6" id="KW-1133">Transmembrane helix</keyword>
<feature type="domain" description="SSD" evidence="7">
    <location>
        <begin position="255"/>
        <end position="380"/>
    </location>
</feature>
<dbReference type="PANTHER" id="PTHR33406">
    <property type="entry name" value="MEMBRANE PROTEIN MJ1562-RELATED"/>
    <property type="match status" value="1"/>
</dbReference>
<feature type="transmembrane region" description="Helical" evidence="6">
    <location>
        <begin position="672"/>
        <end position="692"/>
    </location>
</feature>
<feature type="domain" description="SSD" evidence="7">
    <location>
        <begin position="644"/>
        <end position="770"/>
    </location>
</feature>
<dbReference type="InterPro" id="IPR001036">
    <property type="entry name" value="Acrflvin-R"/>
</dbReference>
<comment type="caution">
    <text evidence="8">The sequence shown here is derived from an EMBL/GenBank/DDBJ whole genome shotgun (WGS) entry which is preliminary data.</text>
</comment>
<feature type="transmembrane region" description="Helical" evidence="6">
    <location>
        <begin position="743"/>
        <end position="769"/>
    </location>
</feature>
<feature type="transmembrane region" description="Helical" evidence="6">
    <location>
        <begin position="21"/>
        <end position="39"/>
    </location>
</feature>
<keyword evidence="2" id="KW-1003">Cell membrane</keyword>
<gene>
    <name evidence="8" type="ORF">OQ279_01575</name>
</gene>
<keyword evidence="3 6" id="KW-0812">Transmembrane</keyword>
<evidence type="ECO:0000256" key="6">
    <source>
        <dbReference type="SAM" id="Phobius"/>
    </source>
</evidence>
<comment type="subcellular location">
    <subcellularLocation>
        <location evidence="1">Cell membrane</location>
        <topology evidence="1">Multi-pass membrane protein</topology>
    </subcellularLocation>
</comment>
<feature type="transmembrane region" description="Helical" evidence="6">
    <location>
        <begin position="713"/>
        <end position="737"/>
    </location>
</feature>
<reference evidence="8" key="1">
    <citation type="submission" date="2022-11" db="EMBL/GenBank/DDBJ databases">
        <title>Salinimicrobium profundisediminis sp. nov., isolated from deep-sea sediment of the Mariana Trench.</title>
        <authorList>
            <person name="Fu H."/>
        </authorList>
    </citation>
    <scope>NUCLEOTIDE SEQUENCE</scope>
    <source>
        <strain evidence="8">MT39</strain>
    </source>
</reference>
<feature type="transmembrane region" description="Helical" evidence="6">
    <location>
        <begin position="281"/>
        <end position="302"/>
    </location>
</feature>
<dbReference type="RefSeq" id="WP_266068005.1">
    <property type="nucleotide sequence ID" value="NZ_JAPJDA010000002.1"/>
</dbReference>
<dbReference type="GO" id="GO:0005886">
    <property type="term" value="C:plasma membrane"/>
    <property type="evidence" value="ECO:0007669"/>
    <property type="project" value="UniProtKB-SubCell"/>
</dbReference>
<dbReference type="PROSITE" id="PS50156">
    <property type="entry name" value="SSD"/>
    <property type="match status" value="2"/>
</dbReference>
<dbReference type="InterPro" id="IPR000731">
    <property type="entry name" value="SSD"/>
</dbReference>
<evidence type="ECO:0000313" key="8">
    <source>
        <dbReference type="EMBL" id="MCX2836827.1"/>
    </source>
</evidence>
<dbReference type="Pfam" id="PF03176">
    <property type="entry name" value="MMPL"/>
    <property type="match status" value="2"/>
</dbReference>